<dbReference type="InterPro" id="IPR002099">
    <property type="entry name" value="MutL/Mlh/PMS"/>
</dbReference>
<evidence type="ECO:0000313" key="6">
    <source>
        <dbReference type="Proteomes" id="UP000785200"/>
    </source>
</evidence>
<dbReference type="InterPro" id="IPR038973">
    <property type="entry name" value="MutL/Mlh/Pms-like"/>
</dbReference>
<protein>
    <submittedName>
        <fullName evidence="5">DNA mismatch repair pms1</fullName>
    </submittedName>
</protein>
<dbReference type="PROSITE" id="PS00058">
    <property type="entry name" value="DNA_MISMATCH_REPAIR_1"/>
    <property type="match status" value="1"/>
</dbReference>
<feature type="domain" description="DNA mismatch repair protein S5" evidence="4">
    <location>
        <begin position="216"/>
        <end position="369"/>
    </location>
</feature>
<dbReference type="SUPFAM" id="SSF55874">
    <property type="entry name" value="ATPase domain of HSP90 chaperone/DNA topoisomerase II/histidine kinase"/>
    <property type="match status" value="1"/>
</dbReference>
<sequence>MPIAPLPKATVQLLGSSQVLTTPASLVKELIDNALDARATSIDIVVSRNTLDKLEVRDNGHGISSADFDFLGKRGHTSKLRTFEELKFVGSISLGFRGEALASAVQLGNVSVTTKTEGESVATCLVLKAPGVVDTKSRTSHPVGTTVTVQKFLEKIPVRKKNFQKEAPKTLAKINQLLKSYALARPSTRFSLKVTGVSKTSFSFAPRPQGEIKEAISLVIGRDAVMECVEKFLPSTEGGITAASHEDNCSGFDENSHVNSGPFVLEAFLPKLNADPFKIGHGQYLSIDSRPVSHEKGTMKKIVTTFKRYMRGALVDSPEKVKNPFIRLNIKCPVASYDANIEPAKDEVLFGNESVVLELAEKLFKEVYGEPEAFPMVSSSSKSIANEVDNFNLLLARDSERAQDLLGKVSDHPASTSAGIPSLEEFASLHQKSPGSIPPPKPSFPINQDTVTPGKSPATETSNISDEQFSSSWRNWGINMSVDFAEDDNDSRPDGSRLRREQAPDCEVPGHLLNPWTISKINAPTSRDSDTYGHRPPFNTMSSDILSSPIPQSKPTMDSSRSASPARRPRQTLQNNDVWDLQPSFPRRYSASSIRPQPEKEQIIVDENLPTLPRRRHDFVSARNLFDNGLLSPPRTAPKEHSRSRGLKRPFVSSPVTVENRVTKPDRLVQTTLFGNNPRARRQSDGDQVMLLDESQEELAWAMDFEQRKEDATRRRRKEIRDVETRAALSSPSIATRSSPYKNRYNAAIATLEAAQPPIHSVDRTVQSGAPFKTTLPDGDPLAYLMRRQKSLGAKKNAEGRPMMMRTKSTRLPLERIPPDAHVHNLIYHASIDMGKLQTAMEVLADESLYRHLAGEGVGLSIKEVERPSLERKLRKVVDTWIKSDGEQKYEVEYSLGSLLNLSH</sequence>
<keyword evidence="2" id="KW-0227">DNA damage</keyword>
<dbReference type="CDD" id="cd16926">
    <property type="entry name" value="HATPase_MutL-MLH-PMS-like"/>
    <property type="match status" value="1"/>
</dbReference>
<dbReference type="SUPFAM" id="SSF54211">
    <property type="entry name" value="Ribosomal protein S5 domain 2-like"/>
    <property type="match status" value="1"/>
</dbReference>
<dbReference type="InterPro" id="IPR014721">
    <property type="entry name" value="Ribsml_uS5_D2-typ_fold_subgr"/>
</dbReference>
<dbReference type="InterPro" id="IPR014762">
    <property type="entry name" value="DNA_mismatch_repair_CS"/>
</dbReference>
<dbReference type="GO" id="GO:0061982">
    <property type="term" value="P:meiosis I cell cycle process"/>
    <property type="evidence" value="ECO:0007669"/>
    <property type="project" value="UniProtKB-ARBA"/>
</dbReference>
<dbReference type="Gene3D" id="3.30.230.10">
    <property type="match status" value="1"/>
</dbReference>
<gene>
    <name evidence="5" type="ORF">D0Z07_2585</name>
</gene>
<feature type="region of interest" description="Disordered" evidence="3">
    <location>
        <begin position="429"/>
        <end position="470"/>
    </location>
</feature>
<feature type="compositionally biased region" description="Polar residues" evidence="3">
    <location>
        <begin position="516"/>
        <end position="526"/>
    </location>
</feature>
<dbReference type="GO" id="GO:0005524">
    <property type="term" value="F:ATP binding"/>
    <property type="evidence" value="ECO:0007669"/>
    <property type="project" value="InterPro"/>
</dbReference>
<dbReference type="Gene3D" id="3.30.565.10">
    <property type="entry name" value="Histidine kinase-like ATPase, C-terminal domain"/>
    <property type="match status" value="1"/>
</dbReference>
<evidence type="ECO:0000259" key="4">
    <source>
        <dbReference type="SMART" id="SM01340"/>
    </source>
</evidence>
<dbReference type="AlphaFoldDB" id="A0A9P6VMA0"/>
<comment type="similarity">
    <text evidence="1">Belongs to the DNA mismatch repair MutL/HexB family.</text>
</comment>
<evidence type="ECO:0000313" key="5">
    <source>
        <dbReference type="EMBL" id="KAG0650876.1"/>
    </source>
</evidence>
<keyword evidence="6" id="KW-1185">Reference proteome</keyword>
<comment type="caution">
    <text evidence="5">The sequence shown here is derived from an EMBL/GenBank/DDBJ whole genome shotgun (WGS) entry which is preliminary data.</text>
</comment>
<accession>A0A9P6VMA0</accession>
<dbReference type="Proteomes" id="UP000785200">
    <property type="component" value="Unassembled WGS sequence"/>
</dbReference>
<dbReference type="EMBL" id="VNKQ01000005">
    <property type="protein sequence ID" value="KAG0650876.1"/>
    <property type="molecule type" value="Genomic_DNA"/>
</dbReference>
<feature type="compositionally biased region" description="Polar residues" evidence="3">
    <location>
        <begin position="447"/>
        <end position="470"/>
    </location>
</feature>
<reference evidence="5" key="1">
    <citation type="submission" date="2019-07" db="EMBL/GenBank/DDBJ databases">
        <title>Hyphodiscus hymeniophilus genome sequencing and assembly.</title>
        <authorList>
            <person name="Kramer G."/>
            <person name="Nodwell J."/>
        </authorList>
    </citation>
    <scope>NUCLEOTIDE SEQUENCE</scope>
    <source>
        <strain evidence="5">ATCC 34498</strain>
    </source>
</reference>
<name>A0A9P6VMA0_9HELO</name>
<dbReference type="Pfam" id="PF13589">
    <property type="entry name" value="HATPase_c_3"/>
    <property type="match status" value="1"/>
</dbReference>
<dbReference type="GO" id="GO:0006298">
    <property type="term" value="P:mismatch repair"/>
    <property type="evidence" value="ECO:0007669"/>
    <property type="project" value="InterPro"/>
</dbReference>
<dbReference type="InterPro" id="IPR036890">
    <property type="entry name" value="HATPase_C_sf"/>
</dbReference>
<dbReference type="GO" id="GO:0030983">
    <property type="term" value="F:mismatched DNA binding"/>
    <property type="evidence" value="ECO:0007669"/>
    <property type="project" value="InterPro"/>
</dbReference>
<dbReference type="InterPro" id="IPR020568">
    <property type="entry name" value="Ribosomal_Su5_D2-typ_SF"/>
</dbReference>
<dbReference type="InterPro" id="IPR013507">
    <property type="entry name" value="DNA_mismatch_S5_2-like"/>
</dbReference>
<feature type="region of interest" description="Disordered" evidence="3">
    <location>
        <begin position="484"/>
        <end position="584"/>
    </location>
</feature>
<dbReference type="PANTHER" id="PTHR10073">
    <property type="entry name" value="DNA MISMATCH REPAIR PROTEIN MLH, PMS, MUTL"/>
    <property type="match status" value="1"/>
</dbReference>
<dbReference type="PANTHER" id="PTHR10073:SF41">
    <property type="entry name" value="MISMATCH REPAIR PROTEIN, PUTATIVE (AFU_ORTHOLOGUE AFUA_8G05820)-RELATED"/>
    <property type="match status" value="1"/>
</dbReference>
<evidence type="ECO:0000256" key="2">
    <source>
        <dbReference type="ARBA" id="ARBA00022763"/>
    </source>
</evidence>
<feature type="compositionally biased region" description="Polar residues" evidence="3">
    <location>
        <begin position="539"/>
        <end position="558"/>
    </location>
</feature>
<dbReference type="FunFam" id="3.30.565.10:FF:000017">
    <property type="entry name" value="PMS1 homolog 1, mismatch repair system component"/>
    <property type="match status" value="1"/>
</dbReference>
<proteinExistence type="inferred from homology"/>
<dbReference type="OrthoDB" id="10263226at2759"/>
<dbReference type="GO" id="GO:0016887">
    <property type="term" value="F:ATP hydrolysis activity"/>
    <property type="evidence" value="ECO:0007669"/>
    <property type="project" value="InterPro"/>
</dbReference>
<dbReference type="GO" id="GO:0032389">
    <property type="term" value="C:MutLalpha complex"/>
    <property type="evidence" value="ECO:0007669"/>
    <property type="project" value="TreeGrafter"/>
</dbReference>
<evidence type="ECO:0000256" key="1">
    <source>
        <dbReference type="ARBA" id="ARBA00006082"/>
    </source>
</evidence>
<feature type="compositionally biased region" description="Basic and acidic residues" evidence="3">
    <location>
        <begin position="490"/>
        <end position="503"/>
    </location>
</feature>
<dbReference type="GO" id="GO:0140664">
    <property type="term" value="F:ATP-dependent DNA damage sensor activity"/>
    <property type="evidence" value="ECO:0007669"/>
    <property type="project" value="InterPro"/>
</dbReference>
<dbReference type="Pfam" id="PF01119">
    <property type="entry name" value="DNA_mis_repair"/>
    <property type="match status" value="1"/>
</dbReference>
<dbReference type="NCBIfam" id="TIGR00585">
    <property type="entry name" value="mutl"/>
    <property type="match status" value="1"/>
</dbReference>
<dbReference type="SMART" id="SM01340">
    <property type="entry name" value="DNA_mis_repair"/>
    <property type="match status" value="1"/>
</dbReference>
<evidence type="ECO:0000256" key="3">
    <source>
        <dbReference type="SAM" id="MobiDB-lite"/>
    </source>
</evidence>
<organism evidence="5 6">
    <name type="scientific">Hyphodiscus hymeniophilus</name>
    <dbReference type="NCBI Taxonomy" id="353542"/>
    <lineage>
        <taxon>Eukaryota</taxon>
        <taxon>Fungi</taxon>
        <taxon>Dikarya</taxon>
        <taxon>Ascomycota</taxon>
        <taxon>Pezizomycotina</taxon>
        <taxon>Leotiomycetes</taxon>
        <taxon>Helotiales</taxon>
        <taxon>Hyphodiscaceae</taxon>
        <taxon>Hyphodiscus</taxon>
    </lineage>
</organism>